<protein>
    <recommendedName>
        <fullName evidence="6">BHLH domain-containing protein</fullName>
    </recommendedName>
</protein>
<name>A0ABP0XHP1_9BRYO</name>
<comment type="subcellular location">
    <subcellularLocation>
        <location evidence="1">Nucleus</location>
    </subcellularLocation>
</comment>
<accession>A0ABP0XHP1</accession>
<keyword evidence="2" id="KW-0805">Transcription regulation</keyword>
<feature type="compositionally biased region" description="Polar residues" evidence="5">
    <location>
        <begin position="178"/>
        <end position="189"/>
    </location>
</feature>
<dbReference type="InterPro" id="IPR036638">
    <property type="entry name" value="HLH_DNA-bd_sf"/>
</dbReference>
<feature type="region of interest" description="Disordered" evidence="5">
    <location>
        <begin position="125"/>
        <end position="195"/>
    </location>
</feature>
<proteinExistence type="predicted"/>
<gene>
    <name evidence="7" type="ORF">CSSPJE1EN1_LOCUS24139</name>
</gene>
<evidence type="ECO:0000313" key="7">
    <source>
        <dbReference type="EMBL" id="CAK9278661.1"/>
    </source>
</evidence>
<keyword evidence="3" id="KW-0804">Transcription</keyword>
<evidence type="ECO:0000256" key="3">
    <source>
        <dbReference type="ARBA" id="ARBA00023163"/>
    </source>
</evidence>
<dbReference type="EMBL" id="OZ020104">
    <property type="protein sequence ID" value="CAK9278661.1"/>
    <property type="molecule type" value="Genomic_DNA"/>
</dbReference>
<evidence type="ECO:0000256" key="4">
    <source>
        <dbReference type="ARBA" id="ARBA00023242"/>
    </source>
</evidence>
<dbReference type="Proteomes" id="UP001497444">
    <property type="component" value="Chromosome 9"/>
</dbReference>
<dbReference type="PANTHER" id="PTHR12565">
    <property type="entry name" value="STEROL REGULATORY ELEMENT-BINDING PROTEIN"/>
    <property type="match status" value="1"/>
</dbReference>
<dbReference type="InterPro" id="IPR024097">
    <property type="entry name" value="bHLH_ZIP_TF"/>
</dbReference>
<dbReference type="PROSITE" id="PS50888">
    <property type="entry name" value="BHLH"/>
    <property type="match status" value="1"/>
</dbReference>
<evidence type="ECO:0000313" key="8">
    <source>
        <dbReference type="Proteomes" id="UP001497444"/>
    </source>
</evidence>
<keyword evidence="4" id="KW-0539">Nucleus</keyword>
<dbReference type="InterPro" id="IPR011598">
    <property type="entry name" value="bHLH_dom"/>
</dbReference>
<dbReference type="CDD" id="cd18919">
    <property type="entry name" value="bHLH_AtBPE_like"/>
    <property type="match status" value="1"/>
</dbReference>
<dbReference type="PANTHER" id="PTHR12565:SF184">
    <property type="entry name" value="BHLH TRANSCRIPTION FACTOR"/>
    <property type="match status" value="1"/>
</dbReference>
<evidence type="ECO:0000256" key="1">
    <source>
        <dbReference type="ARBA" id="ARBA00004123"/>
    </source>
</evidence>
<organism evidence="7 8">
    <name type="scientific">Sphagnum jensenii</name>
    <dbReference type="NCBI Taxonomy" id="128206"/>
    <lineage>
        <taxon>Eukaryota</taxon>
        <taxon>Viridiplantae</taxon>
        <taxon>Streptophyta</taxon>
        <taxon>Embryophyta</taxon>
        <taxon>Bryophyta</taxon>
        <taxon>Sphagnophytina</taxon>
        <taxon>Sphagnopsida</taxon>
        <taxon>Sphagnales</taxon>
        <taxon>Sphagnaceae</taxon>
        <taxon>Sphagnum</taxon>
    </lineage>
</organism>
<evidence type="ECO:0000256" key="5">
    <source>
        <dbReference type="SAM" id="MobiDB-lite"/>
    </source>
</evidence>
<dbReference type="SUPFAM" id="SSF47459">
    <property type="entry name" value="HLH, helix-loop-helix DNA-binding domain"/>
    <property type="match status" value="1"/>
</dbReference>
<sequence>MASTSDISLSNHFNKITAKGYMRSSPTHSSVTSPTNSMASFCNSFANNPSYQSFDLPNIHHGWGGQSTNLHLLAIENSMQNMTRSHGANSMEHNSLSSKGVNSILQQLPCSSSVEIMALEKKRKSLTQDDKDHASLCQKSTMVDNEDTKHKRCKVQDNGQRKSIAKDEVQKPKVEGTYNDNSDNDSTQGKLKETNPTKLLHVDISKQDYIHVRARRGQATDSHSLAERVRREKISERMKYLQDLVPGCSKVTGKALMLDEIINYVQSLQRQVEHLSMKLASMPPQMDVVNFDPVITKEMLSQSRGITSVVDHASFFNHHAKLPLSQLGGAIGVGAINLRRSLSCNLETGNNCDTTQLCRSLSSMDGVAFQDSEIQGSTVWDGDLQSIVQMGILQCGPTSMMSPSLNCHLPAGHMKVEL</sequence>
<feature type="compositionally biased region" description="Basic and acidic residues" evidence="5">
    <location>
        <begin position="164"/>
        <end position="174"/>
    </location>
</feature>
<keyword evidence="8" id="KW-1185">Reference proteome</keyword>
<dbReference type="Pfam" id="PF00010">
    <property type="entry name" value="HLH"/>
    <property type="match status" value="1"/>
</dbReference>
<evidence type="ECO:0000259" key="6">
    <source>
        <dbReference type="PROSITE" id="PS50888"/>
    </source>
</evidence>
<reference evidence="7" key="1">
    <citation type="submission" date="2024-02" db="EMBL/GenBank/DDBJ databases">
        <authorList>
            <consortium name="ELIXIR-Norway"/>
            <consortium name="Elixir Norway"/>
        </authorList>
    </citation>
    <scope>NUCLEOTIDE SEQUENCE</scope>
</reference>
<evidence type="ECO:0000256" key="2">
    <source>
        <dbReference type="ARBA" id="ARBA00023015"/>
    </source>
</evidence>
<dbReference type="Gene3D" id="4.10.280.10">
    <property type="entry name" value="Helix-loop-helix DNA-binding domain"/>
    <property type="match status" value="1"/>
</dbReference>
<dbReference type="SMART" id="SM00353">
    <property type="entry name" value="HLH"/>
    <property type="match status" value="1"/>
</dbReference>
<feature type="domain" description="BHLH" evidence="6">
    <location>
        <begin position="218"/>
        <end position="268"/>
    </location>
</feature>